<gene>
    <name evidence="8" type="ORF">FRY74_07205</name>
</gene>
<dbReference type="Pfam" id="PF04321">
    <property type="entry name" value="RmlD_sub_bind"/>
    <property type="match status" value="1"/>
</dbReference>
<dbReference type="AlphaFoldDB" id="A0A5C6RTC6"/>
<evidence type="ECO:0000259" key="7">
    <source>
        <dbReference type="Pfam" id="PF04321"/>
    </source>
</evidence>
<comment type="caution">
    <text evidence="8">The sequence shown here is derived from an EMBL/GenBank/DDBJ whole genome shotgun (WGS) entry which is preliminary data.</text>
</comment>
<evidence type="ECO:0000256" key="1">
    <source>
        <dbReference type="ARBA" id="ARBA00004781"/>
    </source>
</evidence>
<evidence type="ECO:0000256" key="4">
    <source>
        <dbReference type="ARBA" id="ARBA00017099"/>
    </source>
</evidence>
<dbReference type="EC" id="1.1.1.133" evidence="3 6"/>
<dbReference type="PANTHER" id="PTHR10491">
    <property type="entry name" value="DTDP-4-DEHYDRORHAMNOSE REDUCTASE"/>
    <property type="match status" value="1"/>
</dbReference>
<dbReference type="GO" id="GO:0019305">
    <property type="term" value="P:dTDP-rhamnose biosynthetic process"/>
    <property type="evidence" value="ECO:0007669"/>
    <property type="project" value="UniProtKB-UniPathway"/>
</dbReference>
<dbReference type="RefSeq" id="WP_147100033.1">
    <property type="nucleotide sequence ID" value="NZ_VOOS01000003.1"/>
</dbReference>
<dbReference type="GO" id="GO:0008831">
    <property type="term" value="F:dTDP-4-dehydrorhamnose reductase activity"/>
    <property type="evidence" value="ECO:0007669"/>
    <property type="project" value="UniProtKB-EC"/>
</dbReference>
<dbReference type="InterPro" id="IPR036291">
    <property type="entry name" value="NAD(P)-bd_dom_sf"/>
</dbReference>
<dbReference type="InterPro" id="IPR029903">
    <property type="entry name" value="RmlD-like-bd"/>
</dbReference>
<reference evidence="8 9" key="1">
    <citation type="submission" date="2019-08" db="EMBL/GenBank/DDBJ databases">
        <title>Genome of Vicingus serpentipes NCIMB 15042.</title>
        <authorList>
            <person name="Bowman J.P."/>
        </authorList>
    </citation>
    <scope>NUCLEOTIDE SEQUENCE [LARGE SCALE GENOMIC DNA]</scope>
    <source>
        <strain evidence="8 9">NCIMB 15042</strain>
    </source>
</reference>
<feature type="domain" description="RmlD-like substrate binding" evidence="7">
    <location>
        <begin position="1"/>
        <end position="291"/>
    </location>
</feature>
<keyword evidence="9" id="KW-1185">Reference proteome</keyword>
<dbReference type="OrthoDB" id="9803892at2"/>
<sequence length="299" mass="33251">MKILITGSNGLLGQKLVKLLANKDGIELLATSKGGNRISNQSGYSYKSLDITNQLEVEAIFDEFIPDTVINTAAMTNVDACESDKELCWDLNVNAVKYQIKAAEKHQSHYIHLSTDFIFDGENGPYKESDTPNPLSYYGETKYEAEKLVQKAKTKWSIARTIIVYGMVEDMSRSNIVLWAKEALEKGNPLTIVDDQFRSPTLAEDLAMGCWLIAEKQATGIYHISGKDVMSIIELVNRVADFYGLDKSIISPIKSSSLNQAAKRPPRTGFILDKAYSDLEYSPCSFEEGLAILDKQLKA</sequence>
<evidence type="ECO:0000256" key="6">
    <source>
        <dbReference type="RuleBase" id="RU364082"/>
    </source>
</evidence>
<dbReference type="InterPro" id="IPR005913">
    <property type="entry name" value="dTDP_dehydrorham_reduct"/>
</dbReference>
<dbReference type="Gene3D" id="3.40.50.720">
    <property type="entry name" value="NAD(P)-binding Rossmann-like Domain"/>
    <property type="match status" value="1"/>
</dbReference>
<keyword evidence="6" id="KW-0560">Oxidoreductase</keyword>
<dbReference type="PANTHER" id="PTHR10491:SF4">
    <property type="entry name" value="METHIONINE ADENOSYLTRANSFERASE 2 SUBUNIT BETA"/>
    <property type="match status" value="1"/>
</dbReference>
<comment type="function">
    <text evidence="6">Catalyzes the reduction of dTDP-6-deoxy-L-lyxo-4-hexulose to yield dTDP-L-rhamnose.</text>
</comment>
<organism evidence="8 9">
    <name type="scientific">Vicingus serpentipes</name>
    <dbReference type="NCBI Taxonomy" id="1926625"/>
    <lineage>
        <taxon>Bacteria</taxon>
        <taxon>Pseudomonadati</taxon>
        <taxon>Bacteroidota</taxon>
        <taxon>Flavobacteriia</taxon>
        <taxon>Flavobacteriales</taxon>
        <taxon>Vicingaceae</taxon>
        <taxon>Vicingus</taxon>
    </lineage>
</organism>
<dbReference type="EMBL" id="VOOS01000003">
    <property type="protein sequence ID" value="TXB65204.1"/>
    <property type="molecule type" value="Genomic_DNA"/>
</dbReference>
<dbReference type="UniPathway" id="UPA00124"/>
<comment type="catalytic activity">
    <reaction evidence="5">
        <text>dTDP-beta-L-rhamnose + NADP(+) = dTDP-4-dehydro-beta-L-rhamnose + NADPH + H(+)</text>
        <dbReference type="Rhea" id="RHEA:21796"/>
        <dbReference type="ChEBI" id="CHEBI:15378"/>
        <dbReference type="ChEBI" id="CHEBI:57510"/>
        <dbReference type="ChEBI" id="CHEBI:57783"/>
        <dbReference type="ChEBI" id="CHEBI:58349"/>
        <dbReference type="ChEBI" id="CHEBI:62830"/>
        <dbReference type="EC" id="1.1.1.133"/>
    </reaction>
</comment>
<dbReference type="SUPFAM" id="SSF51735">
    <property type="entry name" value="NAD(P)-binding Rossmann-fold domains"/>
    <property type="match status" value="1"/>
</dbReference>
<evidence type="ECO:0000313" key="8">
    <source>
        <dbReference type="EMBL" id="TXB65204.1"/>
    </source>
</evidence>
<protein>
    <recommendedName>
        <fullName evidence="4 6">dTDP-4-dehydrorhamnose reductase</fullName>
        <ecNumber evidence="3 6">1.1.1.133</ecNumber>
    </recommendedName>
</protein>
<dbReference type="Proteomes" id="UP000321721">
    <property type="component" value="Unassembled WGS sequence"/>
</dbReference>
<evidence type="ECO:0000256" key="5">
    <source>
        <dbReference type="ARBA" id="ARBA00048200"/>
    </source>
</evidence>
<evidence type="ECO:0000256" key="2">
    <source>
        <dbReference type="ARBA" id="ARBA00010944"/>
    </source>
</evidence>
<name>A0A5C6RTC6_9FLAO</name>
<proteinExistence type="inferred from homology"/>
<evidence type="ECO:0000256" key="3">
    <source>
        <dbReference type="ARBA" id="ARBA00012929"/>
    </source>
</evidence>
<dbReference type="CDD" id="cd05254">
    <property type="entry name" value="dTDP_HR_like_SDR_e"/>
    <property type="match status" value="1"/>
</dbReference>
<comment type="similarity">
    <text evidence="2 6">Belongs to the dTDP-4-dehydrorhamnose reductase family.</text>
</comment>
<keyword evidence="6" id="KW-0521">NADP</keyword>
<evidence type="ECO:0000313" key="9">
    <source>
        <dbReference type="Proteomes" id="UP000321721"/>
    </source>
</evidence>
<comment type="pathway">
    <text evidence="1 6">Carbohydrate biosynthesis; dTDP-L-rhamnose biosynthesis.</text>
</comment>
<accession>A0A5C6RTC6</accession>